<evidence type="ECO:0000256" key="2">
    <source>
        <dbReference type="ARBA" id="ARBA00004105"/>
    </source>
</evidence>
<dbReference type="GeneID" id="103553382"/>
<feature type="compositionally biased region" description="Polar residues" evidence="20">
    <location>
        <begin position="256"/>
        <end position="267"/>
    </location>
</feature>
<keyword evidence="12 21" id="KW-0812">Transmembrane</keyword>
<evidence type="ECO:0000256" key="17">
    <source>
        <dbReference type="ARBA" id="ARBA00023180"/>
    </source>
</evidence>
<evidence type="ECO:0000256" key="19">
    <source>
        <dbReference type="ARBA" id="ARBA00031141"/>
    </source>
</evidence>
<sequence>MQVWGPPRSAFGCARAPAVWGVPLEPLKSTAGDTSAPGRAALRAGSRGRGGTLPPCALPLAPPPGARCPPLPRSPARALLQGGVSSSAHCSRPSARPPRRRRTLGGGGRRGRDGSRGSRRPGRSAQTPPATQPLAAPLPPRSPPRPASAAAAARRDRRSATLRAPGHRPAAAATARPPSAAPTRPPPGRPDPPPARSHLLGAQSQGTMLSALALLLLLLPPASLSVQAGQSTTKTTSTTTTVSDKSNPTSPSSSKGEVSTTVKQSTAPASTVITVTTATGKQSTATASTAIKVTTATGKQSTAATSTDTKVSVAGVSGSTSTASSSPTVTPSQAQQSTTVAASATEGIPATDSSTTTTHGQKDDKTTLGPTTTPEKPKTTSRQDETKDKTGAGTQSNHRSATDNLTTKGGSQTTTPSPNQVTTSHTTPALPALTAPTSTHQPTTGSVASKLPGNSSEGPDKTTVASNSAGTMESPSSTFQGLTTTQTPLSDQQTSSKMPATTGTESPPITGTSAPGALQPAHPSPGSVATSPVTGRTSSSSQMDSTASQGSPSHSWNSWNNTVTCEPPQKLNNTMLILNLTKTNLCEQSSPDDKLITILCQAAKATYNSARDQCHVQLIPIQEMQAVAIKEITIQTILPPSDVYELLKGKWDDLKEAGVSGMKLGHQGPPEETEDRFSMPLIITIVCMASFLLLVAALYGCCHQRLAQRKDQQRLTEELQTVENGYHDNPTLEVMETSSEMQEKKVVNLNGELGDSWIVPLDNLTKDDLDEEEDTHL</sequence>
<evidence type="ECO:0000256" key="9">
    <source>
        <dbReference type="ARBA" id="ARBA00007029"/>
    </source>
</evidence>
<evidence type="ECO:0000256" key="20">
    <source>
        <dbReference type="SAM" id="MobiDB-lite"/>
    </source>
</evidence>
<organism evidence="22 23">
    <name type="scientific">Equus przewalskii</name>
    <name type="common">Przewalski's horse</name>
    <name type="synonym">Equus caballus przewalskii</name>
    <dbReference type="NCBI Taxonomy" id="9798"/>
    <lineage>
        <taxon>Eukaryota</taxon>
        <taxon>Metazoa</taxon>
        <taxon>Chordata</taxon>
        <taxon>Craniata</taxon>
        <taxon>Vertebrata</taxon>
        <taxon>Euteleostomi</taxon>
        <taxon>Mammalia</taxon>
        <taxon>Eutheria</taxon>
        <taxon>Laurasiatheria</taxon>
        <taxon>Perissodactyla</taxon>
        <taxon>Equidae</taxon>
        <taxon>Equus</taxon>
    </lineage>
</organism>
<keyword evidence="13" id="KW-0732">Signal</keyword>
<evidence type="ECO:0000256" key="13">
    <source>
        <dbReference type="ARBA" id="ARBA00022729"/>
    </source>
</evidence>
<comment type="function">
    <text evidence="1">Involved in the regulation of both adhesion and cell morphology and cancer progression. Functions as an anti-adhesive molecule that maintains an open filtration pathway between neighboring foot processes in the podocyte by charge repulsion. Acts as a pro-adhesive molecule, enhancing the adherence of cells to immobilized ligands, increasing the rate of migration and cell-cell contacts in an integrin-dependent manner. Induces the formation of apical actin-dependent microvilli. Involved in the formation of a preapical plasma membrane subdomain to set up initial epithelial polarization and the apical lumen formation during renal tubulogenesis. Plays a role in cancer development and aggressiveness by inducing cell migration and invasion through its interaction with the actin-binding protein EZR. Affects EZR-dependent signaling events, leading to increased activities of the MAPK and PI3K pathways in cancer cells.</text>
</comment>
<evidence type="ECO:0000256" key="21">
    <source>
        <dbReference type="SAM" id="Phobius"/>
    </source>
</evidence>
<gene>
    <name evidence="23" type="primary">PODXL</name>
</gene>
<evidence type="ECO:0000256" key="16">
    <source>
        <dbReference type="ARBA" id="ARBA00023136"/>
    </source>
</evidence>
<dbReference type="PANTHER" id="PTHR12067:SF5">
    <property type="entry name" value="PODOCALYXIN"/>
    <property type="match status" value="1"/>
</dbReference>
<evidence type="ECO:0000256" key="14">
    <source>
        <dbReference type="ARBA" id="ARBA00022889"/>
    </source>
</evidence>
<feature type="compositionally biased region" description="Pro residues" evidence="20">
    <location>
        <begin position="136"/>
        <end position="146"/>
    </location>
</feature>
<evidence type="ECO:0000256" key="5">
    <source>
        <dbReference type="ARBA" id="ARBA00004466"/>
    </source>
</evidence>
<feature type="compositionally biased region" description="Low complexity" evidence="20">
    <location>
        <begin position="226"/>
        <end position="255"/>
    </location>
</feature>
<feature type="compositionally biased region" description="Low complexity" evidence="20">
    <location>
        <begin position="422"/>
        <end position="440"/>
    </location>
</feature>
<evidence type="ECO:0000256" key="8">
    <source>
        <dbReference type="ARBA" id="ARBA00004510"/>
    </source>
</evidence>
<feature type="compositionally biased region" description="Basic and acidic residues" evidence="20">
    <location>
        <begin position="375"/>
        <end position="390"/>
    </location>
</feature>
<evidence type="ECO:0000256" key="15">
    <source>
        <dbReference type="ARBA" id="ARBA00022989"/>
    </source>
</evidence>
<evidence type="ECO:0000256" key="6">
    <source>
        <dbReference type="ARBA" id="ARBA00004479"/>
    </source>
</evidence>
<dbReference type="Pfam" id="PF06365">
    <property type="entry name" value="CD34_antigen"/>
    <property type="match status" value="1"/>
</dbReference>
<feature type="compositionally biased region" description="Polar residues" evidence="20">
    <location>
        <begin position="392"/>
        <end position="421"/>
    </location>
</feature>
<evidence type="ECO:0000256" key="11">
    <source>
        <dbReference type="ARBA" id="ARBA00022475"/>
    </source>
</evidence>
<feature type="compositionally biased region" description="Polar residues" evidence="20">
    <location>
        <begin position="295"/>
        <end position="310"/>
    </location>
</feature>
<evidence type="ECO:0000256" key="12">
    <source>
        <dbReference type="ARBA" id="ARBA00022692"/>
    </source>
</evidence>
<accession>A0ABM2EZG5</accession>
<dbReference type="RefSeq" id="XP_008522138.2">
    <property type="nucleotide sequence ID" value="XM_008523916.2"/>
</dbReference>
<feature type="compositionally biased region" description="Low complexity" evidence="20">
    <location>
        <begin position="123"/>
        <end position="135"/>
    </location>
</feature>
<feature type="compositionally biased region" description="Pro residues" evidence="20">
    <location>
        <begin position="56"/>
        <end position="73"/>
    </location>
</feature>
<evidence type="ECO:0000256" key="3">
    <source>
        <dbReference type="ARBA" id="ARBA00004221"/>
    </source>
</evidence>
<feature type="compositionally biased region" description="Polar residues" evidence="20">
    <location>
        <begin position="441"/>
        <end position="513"/>
    </location>
</feature>
<feature type="compositionally biased region" description="Low complexity" evidence="20">
    <location>
        <begin position="36"/>
        <end position="45"/>
    </location>
</feature>
<dbReference type="PANTHER" id="PTHR12067">
    <property type="entry name" value="PODOCALYXIN"/>
    <property type="match status" value="1"/>
</dbReference>
<feature type="transmembrane region" description="Helical" evidence="21">
    <location>
        <begin position="677"/>
        <end position="700"/>
    </location>
</feature>
<dbReference type="InterPro" id="IPR017403">
    <property type="entry name" value="PODXL"/>
</dbReference>
<feature type="compositionally biased region" description="Low complexity" evidence="20">
    <location>
        <begin position="311"/>
        <end position="345"/>
    </location>
</feature>
<evidence type="ECO:0000256" key="10">
    <source>
        <dbReference type="ARBA" id="ARBA00017371"/>
    </source>
</evidence>
<keyword evidence="18" id="KW-0966">Cell projection</keyword>
<feature type="compositionally biased region" description="Pro residues" evidence="20">
    <location>
        <begin position="179"/>
        <end position="195"/>
    </location>
</feature>
<dbReference type="Proteomes" id="UP001652662">
    <property type="component" value="Chromosome 4"/>
</dbReference>
<keyword evidence="15 21" id="KW-1133">Transmembrane helix</keyword>
<feature type="compositionally biased region" description="Low complexity" evidence="20">
    <location>
        <begin position="537"/>
        <end position="551"/>
    </location>
</feature>
<feature type="region of interest" description="Disordered" evidence="20">
    <location>
        <begin position="26"/>
        <end position="203"/>
    </location>
</feature>
<keyword evidence="11" id="KW-1003">Cell membrane</keyword>
<feature type="compositionally biased region" description="Low complexity" evidence="20">
    <location>
        <begin position="74"/>
        <end position="94"/>
    </location>
</feature>
<comment type="similarity">
    <text evidence="9">Belongs to the podocalyxin family.</text>
</comment>
<dbReference type="InterPro" id="IPR013836">
    <property type="entry name" value="CD34/Podocalyxin"/>
</dbReference>
<evidence type="ECO:0000256" key="7">
    <source>
        <dbReference type="ARBA" id="ARBA00004486"/>
    </source>
</evidence>
<feature type="compositionally biased region" description="Low complexity" evidence="20">
    <location>
        <begin position="161"/>
        <end position="178"/>
    </location>
</feature>
<keyword evidence="14" id="KW-0130">Cell adhesion</keyword>
<evidence type="ECO:0000313" key="22">
    <source>
        <dbReference type="Proteomes" id="UP001652662"/>
    </source>
</evidence>
<evidence type="ECO:0000256" key="1">
    <source>
        <dbReference type="ARBA" id="ARBA00003167"/>
    </source>
</evidence>
<feature type="region of interest" description="Disordered" evidence="20">
    <location>
        <begin position="295"/>
        <end position="561"/>
    </location>
</feature>
<keyword evidence="22" id="KW-1185">Reference proteome</keyword>
<reference evidence="23" key="1">
    <citation type="submission" date="2025-08" db="UniProtKB">
        <authorList>
            <consortium name="RefSeq"/>
        </authorList>
    </citation>
    <scope>IDENTIFICATION</scope>
    <source>
        <tissue evidence="23">Blood</tissue>
    </source>
</reference>
<evidence type="ECO:0000313" key="23">
    <source>
        <dbReference type="RefSeq" id="XP_008522138.2"/>
    </source>
</evidence>
<keyword evidence="16 21" id="KW-0472">Membrane</keyword>
<protein>
    <recommendedName>
        <fullName evidence="10">Podocalyxin</fullName>
    </recommendedName>
    <alternativeName>
        <fullName evidence="19">Podocalyxin-like protein 1</fullName>
    </alternativeName>
</protein>
<feature type="region of interest" description="Disordered" evidence="20">
    <location>
        <begin position="226"/>
        <end position="267"/>
    </location>
</feature>
<name>A0ABM2EZG5_EQUPR</name>
<keyword evidence="17" id="KW-0325">Glycoprotein</keyword>
<evidence type="ECO:0000256" key="18">
    <source>
        <dbReference type="ARBA" id="ARBA00023273"/>
    </source>
</evidence>
<evidence type="ECO:0000256" key="4">
    <source>
        <dbReference type="ARBA" id="ARBA00004285"/>
    </source>
</evidence>
<feature type="compositionally biased region" description="Polar residues" evidence="20">
    <location>
        <begin position="527"/>
        <end position="536"/>
    </location>
</feature>
<comment type="subcellular location">
    <subcellularLocation>
        <location evidence="3">Apical cell membrane</location>
    </subcellularLocation>
    <subcellularLocation>
        <location evidence="7">Cell projection</location>
        <location evidence="7">Filopodium</location>
    </subcellularLocation>
    <subcellularLocation>
        <location evidence="8">Cell projection</location>
        <location evidence="8">Lamellipodium</location>
    </subcellularLocation>
    <subcellularLocation>
        <location evidence="2">Cell projection</location>
        <location evidence="2">Microvillus</location>
    </subcellularLocation>
    <subcellularLocation>
        <location evidence="5">Cell projection</location>
        <location evidence="5">Ruffle</location>
    </subcellularLocation>
    <subcellularLocation>
        <location evidence="4">Membrane raft</location>
    </subcellularLocation>
    <subcellularLocation>
        <location evidence="6">Membrane</location>
        <topology evidence="6">Single-pass type I membrane protein</topology>
    </subcellularLocation>
</comment>
<proteinExistence type="inferred from homology"/>
<feature type="compositionally biased region" description="Polar residues" evidence="20">
    <location>
        <begin position="552"/>
        <end position="561"/>
    </location>
</feature>